<dbReference type="SUPFAM" id="SSF54593">
    <property type="entry name" value="Glyoxalase/Bleomycin resistance protein/Dihydroxybiphenyl dioxygenase"/>
    <property type="match status" value="1"/>
</dbReference>
<dbReference type="Gene3D" id="3.10.180.10">
    <property type="entry name" value="2,3-Dihydroxybiphenyl 1,2-Dioxygenase, domain 1"/>
    <property type="match status" value="1"/>
</dbReference>
<dbReference type="GO" id="GO:0046872">
    <property type="term" value="F:metal ion binding"/>
    <property type="evidence" value="ECO:0007669"/>
    <property type="project" value="UniProtKB-KW"/>
</dbReference>
<keyword evidence="1" id="KW-0479">Metal-binding</keyword>
<keyword evidence="4" id="KW-1185">Reference proteome</keyword>
<accession>A0A916RG50</accession>
<proteinExistence type="predicted"/>
<evidence type="ECO:0000256" key="1">
    <source>
        <dbReference type="ARBA" id="ARBA00022723"/>
    </source>
</evidence>
<feature type="domain" description="VOC" evidence="2">
    <location>
        <begin position="16"/>
        <end position="150"/>
    </location>
</feature>
<evidence type="ECO:0000313" key="3">
    <source>
        <dbReference type="EMBL" id="GGA55266.1"/>
    </source>
</evidence>
<dbReference type="PANTHER" id="PTHR43048">
    <property type="entry name" value="METHYLMALONYL-COA EPIMERASE"/>
    <property type="match status" value="1"/>
</dbReference>
<gene>
    <name evidence="3" type="ORF">GCM10011499_26790</name>
</gene>
<dbReference type="InterPro" id="IPR029068">
    <property type="entry name" value="Glyas_Bleomycin-R_OHBP_Dase"/>
</dbReference>
<dbReference type="PROSITE" id="PS51819">
    <property type="entry name" value="VOC"/>
    <property type="match status" value="1"/>
</dbReference>
<evidence type="ECO:0000259" key="2">
    <source>
        <dbReference type="PROSITE" id="PS51819"/>
    </source>
</evidence>
<reference evidence="3 4" key="1">
    <citation type="journal article" date="2014" name="Int. J. Syst. Evol. Microbiol.">
        <title>Complete genome sequence of Corynebacterium casei LMG S-19264T (=DSM 44701T), isolated from a smear-ripened cheese.</title>
        <authorList>
            <consortium name="US DOE Joint Genome Institute (JGI-PGF)"/>
            <person name="Walter F."/>
            <person name="Albersmeier A."/>
            <person name="Kalinowski J."/>
            <person name="Ruckert C."/>
        </authorList>
    </citation>
    <scope>NUCLEOTIDE SEQUENCE [LARGE SCALE GENOMIC DNA]</scope>
    <source>
        <strain evidence="3 4">CGMCC 1.15896</strain>
    </source>
</reference>
<organism evidence="3 4">
    <name type="scientific">Pelagibacterium lentulum</name>
    <dbReference type="NCBI Taxonomy" id="2029865"/>
    <lineage>
        <taxon>Bacteria</taxon>
        <taxon>Pseudomonadati</taxon>
        <taxon>Pseudomonadota</taxon>
        <taxon>Alphaproteobacteria</taxon>
        <taxon>Hyphomicrobiales</taxon>
        <taxon>Devosiaceae</taxon>
        <taxon>Pelagibacterium</taxon>
    </lineage>
</organism>
<comment type="caution">
    <text evidence="3">The sequence shown here is derived from an EMBL/GenBank/DDBJ whole genome shotgun (WGS) entry which is preliminary data.</text>
</comment>
<dbReference type="GO" id="GO:0004493">
    <property type="term" value="F:methylmalonyl-CoA epimerase activity"/>
    <property type="evidence" value="ECO:0007669"/>
    <property type="project" value="TreeGrafter"/>
</dbReference>
<dbReference type="InterPro" id="IPR037523">
    <property type="entry name" value="VOC_core"/>
</dbReference>
<dbReference type="Pfam" id="PF13669">
    <property type="entry name" value="Glyoxalase_4"/>
    <property type="match status" value="1"/>
</dbReference>
<evidence type="ECO:0000313" key="4">
    <source>
        <dbReference type="Proteomes" id="UP000596977"/>
    </source>
</evidence>
<dbReference type="RefSeq" id="WP_127072145.1">
    <property type="nucleotide sequence ID" value="NZ_BMKB01000004.1"/>
</dbReference>
<dbReference type="OrthoDB" id="9788468at2"/>
<dbReference type="GO" id="GO:0046491">
    <property type="term" value="P:L-methylmalonyl-CoA metabolic process"/>
    <property type="evidence" value="ECO:0007669"/>
    <property type="project" value="TreeGrafter"/>
</dbReference>
<dbReference type="AlphaFoldDB" id="A0A916RG50"/>
<name>A0A916RG50_9HYPH</name>
<dbReference type="InterPro" id="IPR051785">
    <property type="entry name" value="MMCE/EMCE_epimerase"/>
</dbReference>
<sequence>MSAPTQVKSDNPNVTAIKHMAFAVRDAKATLDAYARFLHVPADTTITDFPKSKNRVALFYLGGIEYQLCQSLEAGGRFDAWISERGAEGLHHICYEVDNIEKALDHAKAQGAELRICQACGVYGSHPHPEGYVAFLDNDAGGIEIEFMQVYTPEELKKYEAYQGI</sequence>
<dbReference type="Proteomes" id="UP000596977">
    <property type="component" value="Unassembled WGS sequence"/>
</dbReference>
<protein>
    <recommendedName>
        <fullName evidence="2">VOC domain-containing protein</fullName>
    </recommendedName>
</protein>
<dbReference type="EMBL" id="BMKB01000004">
    <property type="protein sequence ID" value="GGA55266.1"/>
    <property type="molecule type" value="Genomic_DNA"/>
</dbReference>
<dbReference type="PANTHER" id="PTHR43048:SF3">
    <property type="entry name" value="METHYLMALONYL-COA EPIMERASE, MITOCHONDRIAL"/>
    <property type="match status" value="1"/>
</dbReference>